<feature type="transmembrane region" description="Helical" evidence="1">
    <location>
        <begin position="173"/>
        <end position="197"/>
    </location>
</feature>
<dbReference type="EMBL" id="CP067134">
    <property type="protein sequence ID" value="WCR11047.1"/>
    <property type="molecule type" value="Genomic_DNA"/>
</dbReference>
<feature type="transmembrane region" description="Helical" evidence="1">
    <location>
        <begin position="146"/>
        <end position="167"/>
    </location>
</feature>
<reference evidence="2 3" key="1">
    <citation type="submission" date="2021-01" db="EMBL/GenBank/DDBJ databases">
        <title>Biogeographic distribution of Paracoccus.</title>
        <authorList>
            <person name="Hollensteiner J."/>
            <person name="Leineberger J."/>
            <person name="Brinkhoff T."/>
            <person name="Daniel R."/>
        </authorList>
    </citation>
    <scope>NUCLEOTIDE SEQUENCE [LARGE SCALE GENOMIC DNA]</scope>
    <source>
        <strain evidence="2 3">LMG25392</strain>
    </source>
</reference>
<feature type="transmembrane region" description="Helical" evidence="1">
    <location>
        <begin position="275"/>
        <end position="296"/>
    </location>
</feature>
<proteinExistence type="predicted"/>
<keyword evidence="1" id="KW-0472">Membrane</keyword>
<keyword evidence="3" id="KW-1185">Reference proteome</keyword>
<gene>
    <name evidence="2" type="ORF">JHW45_01125</name>
</gene>
<feature type="transmembrane region" description="Helical" evidence="1">
    <location>
        <begin position="83"/>
        <end position="105"/>
    </location>
</feature>
<name>A0ABY7SYM3_9RHOB</name>
<feature type="transmembrane region" description="Helical" evidence="1">
    <location>
        <begin position="302"/>
        <end position="322"/>
    </location>
</feature>
<feature type="transmembrane region" description="Helical" evidence="1">
    <location>
        <begin position="44"/>
        <end position="71"/>
    </location>
</feature>
<evidence type="ECO:0000313" key="2">
    <source>
        <dbReference type="EMBL" id="WCR11047.1"/>
    </source>
</evidence>
<accession>A0ABY7SYM3</accession>
<keyword evidence="1" id="KW-1133">Transmembrane helix</keyword>
<evidence type="ECO:0000256" key="1">
    <source>
        <dbReference type="SAM" id="Phobius"/>
    </source>
</evidence>
<dbReference type="Proteomes" id="UP001218412">
    <property type="component" value="Chromosome"/>
</dbReference>
<organism evidence="2 3">
    <name type="scientific">Paracoccus stylophorae</name>
    <dbReference type="NCBI Taxonomy" id="659350"/>
    <lineage>
        <taxon>Bacteria</taxon>
        <taxon>Pseudomonadati</taxon>
        <taxon>Pseudomonadota</taxon>
        <taxon>Alphaproteobacteria</taxon>
        <taxon>Rhodobacterales</taxon>
        <taxon>Paracoccaceae</taxon>
        <taxon>Paracoccus</taxon>
    </lineage>
</organism>
<feature type="transmembrane region" description="Helical" evidence="1">
    <location>
        <begin position="245"/>
        <end position="266"/>
    </location>
</feature>
<evidence type="ECO:0000313" key="3">
    <source>
        <dbReference type="Proteomes" id="UP001218412"/>
    </source>
</evidence>
<feature type="transmembrane region" description="Helical" evidence="1">
    <location>
        <begin position="204"/>
        <end position="225"/>
    </location>
</feature>
<feature type="transmembrane region" description="Helical" evidence="1">
    <location>
        <begin position="12"/>
        <end position="32"/>
    </location>
</feature>
<keyword evidence="1" id="KW-0812">Transmembrane</keyword>
<dbReference type="RefSeq" id="WP_272859138.1">
    <property type="nucleotide sequence ID" value="NZ_CP067134.1"/>
</dbReference>
<sequence>MIAEMHHDRRSPVWVWTLAASVAAILAGVLVLDAGALARGALTGWLFCLSVCTGAAVWLLIGSLTGGQWLALAAPVLTTLARWTWAVALCGVAFVAFGPVLFPWWQGGTEPALWFDTTFFALRGAGVLILWAVLGFVAARPLPPPVAALALTLHGLAVSVAGTDWVLSLDPGFVSTAFGAHLAVLQLALALAAVAALSGGNGDIGGLLLACVLGVFYLGAMEYVVSWSGNLPHKAAWYLARQDGWGLAWLWLSFLVGVALPFAALLSTRIRHDPAALRMIGSAMMVGGLAHLIWLVGPQGGMIGLMAVATTGAALSLAFLIAGGRHAR</sequence>
<feature type="transmembrane region" description="Helical" evidence="1">
    <location>
        <begin position="117"/>
        <end position="139"/>
    </location>
</feature>
<protein>
    <submittedName>
        <fullName evidence="2">Uncharacterized protein</fullName>
    </submittedName>
</protein>